<dbReference type="AlphaFoldDB" id="A0A0P0RA07"/>
<proteinExistence type="predicted"/>
<dbReference type="Proteomes" id="UP000019146">
    <property type="component" value="Chromosome 1"/>
</dbReference>
<evidence type="ECO:0000313" key="1">
    <source>
        <dbReference type="EMBL" id="ALL65104.1"/>
    </source>
</evidence>
<accession>A0A0P0RA07</accession>
<name>A0A0P0RA07_9BURK</name>
<dbReference type="EMBL" id="CP012746">
    <property type="protein sequence ID" value="ALL65104.1"/>
    <property type="molecule type" value="Genomic_DNA"/>
</dbReference>
<reference evidence="1 2" key="1">
    <citation type="journal article" date="2014" name="Genome Announc.">
        <title>Draft Genome Sequence of the Haloacid-Degrading Burkholderia caribensis Strain MBA4.</title>
        <authorList>
            <person name="Pan Y."/>
            <person name="Kong K.F."/>
            <person name="Tsang J.S."/>
        </authorList>
    </citation>
    <scope>NUCLEOTIDE SEQUENCE [LARGE SCALE GENOMIC DNA]</scope>
    <source>
        <strain evidence="1 2">MBA4</strain>
    </source>
</reference>
<protein>
    <submittedName>
        <fullName evidence="1">Uncharacterized protein</fullName>
    </submittedName>
</protein>
<evidence type="ECO:0000313" key="2">
    <source>
        <dbReference type="Proteomes" id="UP000019146"/>
    </source>
</evidence>
<gene>
    <name evidence="1" type="ORF">K788_0007948</name>
</gene>
<sequence>MLLSDERSEILRPPLACENLIGHPEIVSARLTRKDESIACSDKARQRSDASLNFATRAIEDAAFRTTLQREQTGEIKRGGEERKVTSLTLGTGGKRLWLLRSRPDQVDRTSMRGGPSRRILTSLVAPRERLADKTRRNLLGLRRCPLVFARANSR</sequence>
<dbReference type="KEGG" id="bcai:K788_0007948"/>
<organism evidence="1 2">
    <name type="scientific">Paraburkholderia caribensis MBA4</name>
    <dbReference type="NCBI Taxonomy" id="1323664"/>
    <lineage>
        <taxon>Bacteria</taxon>
        <taxon>Pseudomonadati</taxon>
        <taxon>Pseudomonadota</taxon>
        <taxon>Betaproteobacteria</taxon>
        <taxon>Burkholderiales</taxon>
        <taxon>Burkholderiaceae</taxon>
        <taxon>Paraburkholderia</taxon>
    </lineage>
</organism>